<dbReference type="RefSeq" id="WP_054621510.1">
    <property type="nucleotide sequence ID" value="NZ_CP022579.1"/>
</dbReference>
<gene>
    <name evidence="2" type="ORF">OTERR_29210</name>
</gene>
<accession>A0A5C1EE26</accession>
<sequence length="399" mass="42319">MSVELFFSREPVVNRQNKIIAHRFTVHDRGSAAAVAATLNALDEHWPRGERSVFVHLPGLDAPGGYADLASLADWVAPPNATLEVPAELIARSAQEPALQAALAPVAGHLCLDFSLEHGAAALNTGRTPRFIGFDAALPANTLATLINKTGALGIPLALNVASHAACKAALDAGASAVAGWFFLDSPEGMTKAATLAPSEAHTIQVLNLVRQNGDIRDIENALKQDVALSYKLLRYINSAGFGLSCEIQSFRHAVTILGYEKLNRWLSLLLAHSSKDPMAPVLLHTAITRGRLMELLGHGLVDKQELDNLFITGAFSLLDVMLGVSMETALEAMHLPEPISDALISDTGVYAAFLDLARACEAGDGAELARQAGMLGLSASQVNAAQLEALAFAEKLEF</sequence>
<dbReference type="InterPro" id="IPR013976">
    <property type="entry name" value="HDOD"/>
</dbReference>
<protein>
    <submittedName>
        <fullName evidence="2">Putative regulator protein</fullName>
    </submittedName>
</protein>
<feature type="domain" description="HDOD" evidence="1">
    <location>
        <begin position="196"/>
        <end position="389"/>
    </location>
</feature>
<keyword evidence="3" id="KW-1185">Reference proteome</keyword>
<dbReference type="KEGG" id="otr:OTERR_29210"/>
<dbReference type="PANTHER" id="PTHR33525">
    <property type="match status" value="1"/>
</dbReference>
<dbReference type="AlphaFoldDB" id="A0A5C1EE26"/>
<dbReference type="Proteomes" id="UP000323671">
    <property type="component" value="Chromosome"/>
</dbReference>
<dbReference type="PROSITE" id="PS51833">
    <property type="entry name" value="HDOD"/>
    <property type="match status" value="1"/>
</dbReference>
<dbReference type="PANTHER" id="PTHR33525:SF4">
    <property type="entry name" value="CYCLIC DI-GMP PHOSPHODIESTERASE CDGJ"/>
    <property type="match status" value="1"/>
</dbReference>
<dbReference type="EMBL" id="CP022579">
    <property type="protein sequence ID" value="QEL66397.1"/>
    <property type="molecule type" value="Genomic_DNA"/>
</dbReference>
<evidence type="ECO:0000313" key="3">
    <source>
        <dbReference type="Proteomes" id="UP000323671"/>
    </source>
</evidence>
<name>A0A5C1EE26_9RHOO</name>
<evidence type="ECO:0000259" key="1">
    <source>
        <dbReference type="PROSITE" id="PS51833"/>
    </source>
</evidence>
<dbReference type="SUPFAM" id="SSF109604">
    <property type="entry name" value="HD-domain/PDEase-like"/>
    <property type="match status" value="1"/>
</dbReference>
<dbReference type="InterPro" id="IPR052340">
    <property type="entry name" value="RNase_Y/CdgJ"/>
</dbReference>
<evidence type="ECO:0000313" key="2">
    <source>
        <dbReference type="EMBL" id="QEL66397.1"/>
    </source>
</evidence>
<dbReference type="Pfam" id="PF08668">
    <property type="entry name" value="HDOD"/>
    <property type="match status" value="1"/>
</dbReference>
<organism evidence="2 3">
    <name type="scientific">Oryzomicrobium terrae</name>
    <dbReference type="NCBI Taxonomy" id="1735038"/>
    <lineage>
        <taxon>Bacteria</taxon>
        <taxon>Pseudomonadati</taxon>
        <taxon>Pseudomonadota</taxon>
        <taxon>Betaproteobacteria</taxon>
        <taxon>Rhodocyclales</taxon>
        <taxon>Rhodocyclaceae</taxon>
        <taxon>Oryzomicrobium</taxon>
    </lineage>
</organism>
<dbReference type="Gene3D" id="1.10.3210.10">
    <property type="entry name" value="Hypothetical protein af1432"/>
    <property type="match status" value="1"/>
</dbReference>
<proteinExistence type="predicted"/>
<reference evidence="2 3" key="1">
    <citation type="submission" date="2017-07" db="EMBL/GenBank/DDBJ databases">
        <title>Complete genome sequence of Oryzomicrobium terrae TPP412.</title>
        <authorList>
            <person name="Chiu L.-W."/>
            <person name="Lo K.-J."/>
            <person name="Tsai Y.-M."/>
            <person name="Lin S.-S."/>
            <person name="Kuo C.-H."/>
            <person name="Liu C.-T."/>
        </authorList>
    </citation>
    <scope>NUCLEOTIDE SEQUENCE [LARGE SCALE GENOMIC DNA]</scope>
    <source>
        <strain evidence="2 3">TPP412</strain>
    </source>
</reference>